<proteinExistence type="predicted"/>
<accession>A0A1X2ADL3</accession>
<keyword evidence="1" id="KW-0472">Membrane</keyword>
<dbReference type="STRING" id="767916.AWB91_25250"/>
<evidence type="ECO:0000313" key="4">
    <source>
        <dbReference type="Proteomes" id="UP000193285"/>
    </source>
</evidence>
<feature type="signal peptide" evidence="2">
    <location>
        <begin position="1"/>
        <end position="18"/>
    </location>
</feature>
<feature type="transmembrane region" description="Helical" evidence="1">
    <location>
        <begin position="201"/>
        <end position="220"/>
    </location>
</feature>
<sequence length="284" mass="29217">MRFAATVALWLATTVALAVAVPAGWAQRNVVSEDGYAALAQRAAGDRALQSAMAGELTTRAMALIAERGAGRHPVDGAQVHDVASGFTAGPSFPPLFARANRAAHAWLFTDPPPGHSGNQWVIDVAPMLNDGSFRQVLSSHNVTVPADLTIPVAVSMPPSLREGKLSRPAAWGPWVSAGAAALSGLFALLTLAAARRRGKALSSLGVSALLVGAAGWAGIEVGRRYVDDALNRTTGDVRQVAEVMVAHAEAGLRHWLDVTLVAGAALVGLGVLVAILGGLAKKA</sequence>
<comment type="caution">
    <text evidence="3">The sequence shown here is derived from an EMBL/GenBank/DDBJ whole genome shotgun (WGS) entry which is preliminary data.</text>
</comment>
<name>A0A1X2ADL3_9MYCO</name>
<feature type="transmembrane region" description="Helical" evidence="1">
    <location>
        <begin position="261"/>
        <end position="281"/>
    </location>
</feature>
<keyword evidence="1" id="KW-0812">Transmembrane</keyword>
<dbReference type="AlphaFoldDB" id="A0A1X2ADL3"/>
<dbReference type="OrthoDB" id="4753518at2"/>
<keyword evidence="2" id="KW-0732">Signal</keyword>
<dbReference type="RefSeq" id="WP_085244647.1">
    <property type="nucleotide sequence ID" value="NZ_LQPN01000035.1"/>
</dbReference>
<keyword evidence="1" id="KW-1133">Transmembrane helix</keyword>
<organism evidence="3 4">
    <name type="scientific">Mycobacterium paraense</name>
    <dbReference type="NCBI Taxonomy" id="767916"/>
    <lineage>
        <taxon>Bacteria</taxon>
        <taxon>Bacillati</taxon>
        <taxon>Actinomycetota</taxon>
        <taxon>Actinomycetes</taxon>
        <taxon>Mycobacteriales</taxon>
        <taxon>Mycobacteriaceae</taxon>
        <taxon>Mycobacterium</taxon>
        <taxon>Mycobacterium simiae complex</taxon>
    </lineage>
</organism>
<dbReference type="EMBL" id="LQPN01000035">
    <property type="protein sequence ID" value="ORW49452.1"/>
    <property type="molecule type" value="Genomic_DNA"/>
</dbReference>
<feature type="transmembrane region" description="Helical" evidence="1">
    <location>
        <begin position="172"/>
        <end position="194"/>
    </location>
</feature>
<evidence type="ECO:0000256" key="1">
    <source>
        <dbReference type="SAM" id="Phobius"/>
    </source>
</evidence>
<protein>
    <submittedName>
        <fullName evidence="3">Uncharacterized protein</fullName>
    </submittedName>
</protein>
<evidence type="ECO:0000256" key="2">
    <source>
        <dbReference type="SAM" id="SignalP"/>
    </source>
</evidence>
<gene>
    <name evidence="3" type="ORF">AWB90_09440</name>
</gene>
<evidence type="ECO:0000313" key="3">
    <source>
        <dbReference type="EMBL" id="ORW49452.1"/>
    </source>
</evidence>
<dbReference type="Proteomes" id="UP000193285">
    <property type="component" value="Unassembled WGS sequence"/>
</dbReference>
<reference evidence="3 4" key="1">
    <citation type="journal article" date="2015" name="Emerg. Microbes Infect.">
        <title>Characterization of 17 strains belonging to the Mycobacterium simiae complex and description of Mycobacterium paraense sp. nov.</title>
        <authorList>
            <person name="Fusco da Costa A.R."/>
            <person name="Fedrizzi T."/>
            <person name="Lopes M.L."/>
            <person name="Pecorari M."/>
            <person name="Oliveira da Costa W.L."/>
            <person name="Giacobazzi E."/>
            <person name="da Costa Bahia J.R."/>
            <person name="De Sanctis V."/>
            <person name="Batista Lima K.V."/>
            <person name="Bertorelli R."/>
            <person name="Grottola A."/>
            <person name="Fabio A."/>
            <person name="Mariottini A."/>
            <person name="Ferretti P."/>
            <person name="Di Leva F."/>
            <person name="Fregni Serpini G."/>
            <person name="Tagliazucchi S."/>
            <person name="Rumpianesi F."/>
            <person name="Jousson O."/>
            <person name="Segata N."/>
            <person name="Tortoli E."/>
        </authorList>
    </citation>
    <scope>NUCLEOTIDE SEQUENCE [LARGE SCALE GENOMIC DNA]</scope>
    <source>
        <strain evidence="3 4">IEC33</strain>
    </source>
</reference>
<feature type="chain" id="PRO_5038424027" evidence="2">
    <location>
        <begin position="19"/>
        <end position="284"/>
    </location>
</feature>